<dbReference type="InterPro" id="IPR036282">
    <property type="entry name" value="Glutathione-S-Trfase_C_sf"/>
</dbReference>
<dbReference type="Gene3D" id="1.20.1050.10">
    <property type="match status" value="1"/>
</dbReference>
<sequence>MPASTKITFYDLICNHPEKRSTSPFTSKLRYILNYKQLNYTTQWLQLGEIEPLFKKLGIPHTAVMPDGSLKYTVPAIMDETSKEPVLIADSYEIAKYLEKMYPDPERAVFPAFPSGSSSTASVQMTPAMHALVEKHFYTTIYPVLRGFVMWGIWEAQTDGSRGVWLSRVGGDVANIPRVPASGTEERKEAVGKLRDAFQGLGDAIEQNTEGVWFMGSRPTYVDFVCLATLMLLKAHGEEGMWEEVKTWEGGRWEAYVKAAEPWLVIV</sequence>
<dbReference type="Proteomes" id="UP000305067">
    <property type="component" value="Unassembled WGS sequence"/>
</dbReference>
<feature type="domain" description="Glutathione S-transferase UstS-like C-terminal" evidence="2">
    <location>
        <begin position="128"/>
        <end position="263"/>
    </location>
</feature>
<evidence type="ECO:0000259" key="1">
    <source>
        <dbReference type="Pfam" id="PF13409"/>
    </source>
</evidence>
<organism evidence="3 4">
    <name type="scientific">Pterulicium gracile</name>
    <dbReference type="NCBI Taxonomy" id="1884261"/>
    <lineage>
        <taxon>Eukaryota</taxon>
        <taxon>Fungi</taxon>
        <taxon>Dikarya</taxon>
        <taxon>Basidiomycota</taxon>
        <taxon>Agaricomycotina</taxon>
        <taxon>Agaricomycetes</taxon>
        <taxon>Agaricomycetidae</taxon>
        <taxon>Agaricales</taxon>
        <taxon>Pleurotineae</taxon>
        <taxon>Pterulaceae</taxon>
        <taxon>Pterulicium</taxon>
    </lineage>
</organism>
<dbReference type="InterPro" id="IPR054416">
    <property type="entry name" value="GST_UstS-like_C"/>
</dbReference>
<dbReference type="OrthoDB" id="4951845at2759"/>
<dbReference type="SUPFAM" id="SSF52833">
    <property type="entry name" value="Thioredoxin-like"/>
    <property type="match status" value="1"/>
</dbReference>
<accession>A0A5C3QBW4</accession>
<reference evidence="3 4" key="1">
    <citation type="journal article" date="2019" name="Nat. Ecol. Evol.">
        <title>Megaphylogeny resolves global patterns of mushroom evolution.</title>
        <authorList>
            <person name="Varga T."/>
            <person name="Krizsan K."/>
            <person name="Foldi C."/>
            <person name="Dima B."/>
            <person name="Sanchez-Garcia M."/>
            <person name="Sanchez-Ramirez S."/>
            <person name="Szollosi G.J."/>
            <person name="Szarkandi J.G."/>
            <person name="Papp V."/>
            <person name="Albert L."/>
            <person name="Andreopoulos W."/>
            <person name="Angelini C."/>
            <person name="Antonin V."/>
            <person name="Barry K.W."/>
            <person name="Bougher N.L."/>
            <person name="Buchanan P."/>
            <person name="Buyck B."/>
            <person name="Bense V."/>
            <person name="Catcheside P."/>
            <person name="Chovatia M."/>
            <person name="Cooper J."/>
            <person name="Damon W."/>
            <person name="Desjardin D."/>
            <person name="Finy P."/>
            <person name="Geml J."/>
            <person name="Haridas S."/>
            <person name="Hughes K."/>
            <person name="Justo A."/>
            <person name="Karasinski D."/>
            <person name="Kautmanova I."/>
            <person name="Kiss B."/>
            <person name="Kocsube S."/>
            <person name="Kotiranta H."/>
            <person name="LaButti K.M."/>
            <person name="Lechner B.E."/>
            <person name="Liimatainen K."/>
            <person name="Lipzen A."/>
            <person name="Lukacs Z."/>
            <person name="Mihaltcheva S."/>
            <person name="Morgado L.N."/>
            <person name="Niskanen T."/>
            <person name="Noordeloos M.E."/>
            <person name="Ohm R.A."/>
            <person name="Ortiz-Santana B."/>
            <person name="Ovrebo C."/>
            <person name="Racz N."/>
            <person name="Riley R."/>
            <person name="Savchenko A."/>
            <person name="Shiryaev A."/>
            <person name="Soop K."/>
            <person name="Spirin V."/>
            <person name="Szebenyi C."/>
            <person name="Tomsovsky M."/>
            <person name="Tulloss R.E."/>
            <person name="Uehling J."/>
            <person name="Grigoriev I.V."/>
            <person name="Vagvolgyi C."/>
            <person name="Papp T."/>
            <person name="Martin F.M."/>
            <person name="Miettinen O."/>
            <person name="Hibbett D.S."/>
            <person name="Nagy L.G."/>
        </authorList>
    </citation>
    <scope>NUCLEOTIDE SEQUENCE [LARGE SCALE GENOMIC DNA]</scope>
    <source>
        <strain evidence="3 4">CBS 309.79</strain>
    </source>
</reference>
<dbReference type="SUPFAM" id="SSF47616">
    <property type="entry name" value="GST C-terminal domain-like"/>
    <property type="match status" value="1"/>
</dbReference>
<gene>
    <name evidence="3" type="ORF">BDV98DRAFT_551335</name>
</gene>
<keyword evidence="4" id="KW-1185">Reference proteome</keyword>
<dbReference type="STRING" id="1884261.A0A5C3QBW4"/>
<proteinExistence type="predicted"/>
<dbReference type="EMBL" id="ML178833">
    <property type="protein sequence ID" value="TFK99522.1"/>
    <property type="molecule type" value="Genomic_DNA"/>
</dbReference>
<dbReference type="InterPro" id="IPR036249">
    <property type="entry name" value="Thioredoxin-like_sf"/>
</dbReference>
<protein>
    <submittedName>
        <fullName evidence="3">Uncharacterized protein</fullName>
    </submittedName>
</protein>
<evidence type="ECO:0000313" key="3">
    <source>
        <dbReference type="EMBL" id="TFK99522.1"/>
    </source>
</evidence>
<evidence type="ECO:0000313" key="4">
    <source>
        <dbReference type="Proteomes" id="UP000305067"/>
    </source>
</evidence>
<name>A0A5C3QBW4_9AGAR</name>
<dbReference type="Pfam" id="PF22041">
    <property type="entry name" value="GST_C_7"/>
    <property type="match status" value="1"/>
</dbReference>
<dbReference type="Pfam" id="PF13409">
    <property type="entry name" value="GST_N_2"/>
    <property type="match status" value="1"/>
</dbReference>
<dbReference type="Gene3D" id="3.40.30.10">
    <property type="entry name" value="Glutaredoxin"/>
    <property type="match status" value="1"/>
</dbReference>
<feature type="domain" description="GST N-terminal" evidence="1">
    <location>
        <begin position="22"/>
        <end position="100"/>
    </location>
</feature>
<dbReference type="AlphaFoldDB" id="A0A5C3QBW4"/>
<dbReference type="InterPro" id="IPR004045">
    <property type="entry name" value="Glutathione_S-Trfase_N"/>
</dbReference>
<evidence type="ECO:0000259" key="2">
    <source>
        <dbReference type="Pfam" id="PF22041"/>
    </source>
</evidence>